<proteinExistence type="predicted"/>
<keyword evidence="2" id="KW-0472">Membrane</keyword>
<keyword evidence="4" id="KW-1185">Reference proteome</keyword>
<keyword evidence="2" id="KW-1133">Transmembrane helix</keyword>
<dbReference type="AlphaFoldDB" id="A0A8W8NJM3"/>
<feature type="compositionally biased region" description="Low complexity" evidence="1">
    <location>
        <begin position="13"/>
        <end position="25"/>
    </location>
</feature>
<name>A0A8W8NJM3_MAGGI</name>
<evidence type="ECO:0000256" key="1">
    <source>
        <dbReference type="SAM" id="MobiDB-lite"/>
    </source>
</evidence>
<feature type="transmembrane region" description="Helical" evidence="2">
    <location>
        <begin position="116"/>
        <end position="136"/>
    </location>
</feature>
<evidence type="ECO:0000313" key="4">
    <source>
        <dbReference type="Proteomes" id="UP000005408"/>
    </source>
</evidence>
<dbReference type="Proteomes" id="UP000005408">
    <property type="component" value="Unassembled WGS sequence"/>
</dbReference>
<evidence type="ECO:0000256" key="2">
    <source>
        <dbReference type="SAM" id="Phobius"/>
    </source>
</evidence>
<keyword evidence="2" id="KW-0812">Transmembrane</keyword>
<dbReference type="EnsemblMetazoa" id="G7373.1">
    <property type="protein sequence ID" value="G7373.1:cds"/>
    <property type="gene ID" value="G7373"/>
</dbReference>
<sequence>MESTNDKFSKMAVTTTPVLSPSSVTRGHTPHDISTHGDPTFPITTPVSINNASTSITDSSATLIRTRATSTLTSTVSEGHMISRITPLNVTPTSLISENVSSTTNTDKSFDKVQEAYGLSVTAVVAIIAVCVGWGIKWALKRFNVQCRLPVTCNGRNQGVDPPGIELRQVRVNMDEEEEEEEGDDQDTTSEKKSCPEVCSADTLNLNLMKKKKINS</sequence>
<evidence type="ECO:0000313" key="3">
    <source>
        <dbReference type="EnsemblMetazoa" id="G7373.1:cds"/>
    </source>
</evidence>
<protein>
    <submittedName>
        <fullName evidence="3">Uncharacterized protein</fullName>
    </submittedName>
</protein>
<accession>A0A8W8NJM3</accession>
<organism evidence="3 4">
    <name type="scientific">Magallana gigas</name>
    <name type="common">Pacific oyster</name>
    <name type="synonym">Crassostrea gigas</name>
    <dbReference type="NCBI Taxonomy" id="29159"/>
    <lineage>
        <taxon>Eukaryota</taxon>
        <taxon>Metazoa</taxon>
        <taxon>Spiralia</taxon>
        <taxon>Lophotrochozoa</taxon>
        <taxon>Mollusca</taxon>
        <taxon>Bivalvia</taxon>
        <taxon>Autobranchia</taxon>
        <taxon>Pteriomorphia</taxon>
        <taxon>Ostreida</taxon>
        <taxon>Ostreoidea</taxon>
        <taxon>Ostreidae</taxon>
        <taxon>Magallana</taxon>
    </lineage>
</organism>
<reference evidence="3" key="1">
    <citation type="submission" date="2022-08" db="UniProtKB">
        <authorList>
            <consortium name="EnsemblMetazoa"/>
        </authorList>
    </citation>
    <scope>IDENTIFICATION</scope>
    <source>
        <strain evidence="3">05x7-T-G4-1.051#20</strain>
    </source>
</reference>
<feature type="compositionally biased region" description="Acidic residues" evidence="1">
    <location>
        <begin position="175"/>
        <end position="188"/>
    </location>
</feature>
<feature type="region of interest" description="Disordered" evidence="1">
    <location>
        <begin position="174"/>
        <end position="197"/>
    </location>
</feature>
<feature type="region of interest" description="Disordered" evidence="1">
    <location>
        <begin position="1"/>
        <end position="41"/>
    </location>
</feature>